<keyword evidence="1" id="KW-0175">Coiled coil</keyword>
<name>A0ABM0MD24_SACKO</name>
<feature type="compositionally biased region" description="Low complexity" evidence="2">
    <location>
        <begin position="96"/>
        <end position="107"/>
    </location>
</feature>
<dbReference type="PROSITE" id="PS50200">
    <property type="entry name" value="RA"/>
    <property type="match status" value="1"/>
</dbReference>
<dbReference type="InterPro" id="IPR029071">
    <property type="entry name" value="Ubiquitin-like_domsf"/>
</dbReference>
<dbReference type="Gene3D" id="2.30.42.10">
    <property type="match status" value="1"/>
</dbReference>
<dbReference type="InterPro" id="IPR001660">
    <property type="entry name" value="SAM"/>
</dbReference>
<dbReference type="PANTHER" id="PTHR12573">
    <property type="entry name" value="AT09986P-RELATED"/>
    <property type="match status" value="1"/>
</dbReference>
<dbReference type="InterPro" id="IPR013761">
    <property type="entry name" value="SAM/pointed_sf"/>
</dbReference>
<feature type="region of interest" description="Disordered" evidence="2">
    <location>
        <begin position="285"/>
        <end position="317"/>
    </location>
</feature>
<protein>
    <submittedName>
        <fullName evidence="6">Golgin subfamily B member 1-like</fullName>
    </submittedName>
</protein>
<dbReference type="GeneID" id="100376628"/>
<feature type="coiled-coil region" evidence="1">
    <location>
        <begin position="810"/>
        <end position="844"/>
    </location>
</feature>
<dbReference type="RefSeq" id="XP_006817915.1">
    <property type="nucleotide sequence ID" value="XM_006817852.1"/>
</dbReference>
<dbReference type="PROSITE" id="PS50105">
    <property type="entry name" value="SAM_DOMAIN"/>
    <property type="match status" value="2"/>
</dbReference>
<evidence type="ECO:0000313" key="6">
    <source>
        <dbReference type="RefSeq" id="XP_006817915.1"/>
    </source>
</evidence>
<keyword evidence="5" id="KW-1185">Reference proteome</keyword>
<dbReference type="Gene3D" id="1.10.150.50">
    <property type="entry name" value="Transcription Factor, Ets-1"/>
    <property type="match status" value="2"/>
</dbReference>
<proteinExistence type="predicted"/>
<dbReference type="InterPro" id="IPR036034">
    <property type="entry name" value="PDZ_sf"/>
</dbReference>
<evidence type="ECO:0000259" key="3">
    <source>
        <dbReference type="PROSITE" id="PS50105"/>
    </source>
</evidence>
<sequence length="1237" mass="141091">MPFFSRKKKKKPEPPPRANSTRLSAENVYVTLPTSHTQGTTVSVDVNSGTGRSQSVYSNSSTEGSASNTSSNVPTAGVQRRTSSKKKAAPPPPPRTSSAKSSNENLSSADVNSVLQTLINGRSVVNGHYQGAGEDDRDNVFCGWQVTPPEEWNDHDVMEWLQSVGLYYFVDIFEGCGIDGDYLMQVTEQDLIELDIEDVDMRASLIRRVEELKRRPKSPSMLKLQQHSIKRHNLEDELNTRVTGELEKLLKLQEDQESRIDADIARLKEEQKLADELISNNQKTMQENKSEVRPSLMDTSSQSNSLERRHGSIISPPDTFISDDPLQYFGKPVDEWTEEEVLIWLDCVLLSRHKDSFQAMNITGKHLAEIDPQLLGNMNITSAKEREVVLSKIYELLNPSANHDEDQLLNDANKATGYEREKYMAAVTALKSDVHVQLPPQDSSTNITENKVIGRNENVDHKKKSSSGLSKLKGVISSKKKDTNIIQMWSDLSQQGKHRCDTFQATDSLTSEELIQTYLENHNMVEDHRLYRIAEVPLEIDDSDESVPERELRANENPLKIQHNWPDMSSFRFELKKKHGSQIKVMDRITGHKAKGKLMTISQSTPCYKVLQLALHKFDMKHVDTSLFCLLELDDDGDIRLVQDMEIPAQLPSNRFILCDKANMENQMAITENIDEYDHGIVRRHSSSNSLNSSGMASIEYELSQDSEESNQAAATQKSSRDAQKEELQLKVVELEMQLLKLEDNLKTGANQLSSVKKENQKQKAKEKKFMVLQKTVSKLLDSYKKEQSVIKKKLTDQSRKREDVLPLAIADLKASLERTTLDIQTKEKQIQKLKQEQQDVNEQGMRNIDVIELLELEYKVALSECSLLHLQHKHVTQYAEFELAKTEHLLLQEKKKQETRAKQKQHSVSMQSVLPLQEPCFIIAMEIIPGHHGYDFVISSSDYEEDGVYVTSCELTSQLREGDRIVEVNGVNVCEATDAEVNTMLNSKMSSIIVVLRLEQKHPIRDDELKSVKDDLSLVREELLNEKQKRCALETNVTRLKSLETTARRAEFAEKKVHHLSVVLSDSQYRCEELENKVDEFEKTKSVVTDTEKTLDHLQQQNHRSEMEINKLRGALSESAHRIAKLEDICKHKDEALSRVIDERDDVAKQLKDFKSKKSNSSSLYIGDDLPIWEVLKPAKKSEILEVLRENMEESYRQKQYLDQLYALVLEEAPLLLEQMDQVFDEEDLSGDEEFC</sequence>
<feature type="region of interest" description="Disordered" evidence="2">
    <location>
        <begin position="702"/>
        <end position="723"/>
    </location>
</feature>
<feature type="coiled-coil region" evidence="1">
    <location>
        <begin position="1065"/>
        <end position="1116"/>
    </location>
</feature>
<reference evidence="6" key="1">
    <citation type="submission" date="2025-08" db="UniProtKB">
        <authorList>
            <consortium name="RefSeq"/>
        </authorList>
    </citation>
    <scope>IDENTIFICATION</scope>
    <source>
        <tissue evidence="6">Testes</tissue>
    </source>
</reference>
<dbReference type="SUPFAM" id="SSF50156">
    <property type="entry name" value="PDZ domain-like"/>
    <property type="match status" value="1"/>
</dbReference>
<dbReference type="InterPro" id="IPR000159">
    <property type="entry name" value="RA_dom"/>
</dbReference>
<dbReference type="Pfam" id="PF00788">
    <property type="entry name" value="RA"/>
    <property type="match status" value="1"/>
</dbReference>
<dbReference type="CDD" id="cd00136">
    <property type="entry name" value="PDZ_canonical"/>
    <property type="match status" value="1"/>
</dbReference>
<dbReference type="SMART" id="SM00454">
    <property type="entry name" value="SAM"/>
    <property type="match status" value="2"/>
</dbReference>
<dbReference type="SUPFAM" id="SSF54236">
    <property type="entry name" value="Ubiquitin-like"/>
    <property type="match status" value="2"/>
</dbReference>
<feature type="domain" description="Ras-associating" evidence="4">
    <location>
        <begin position="510"/>
        <end position="580"/>
    </location>
</feature>
<dbReference type="Pfam" id="PF07647">
    <property type="entry name" value="SAM_2"/>
    <property type="match status" value="2"/>
</dbReference>
<gene>
    <name evidence="6" type="primary">LOC100376628</name>
</gene>
<feature type="coiled-coil region" evidence="1">
    <location>
        <begin position="723"/>
        <end position="759"/>
    </location>
</feature>
<feature type="compositionally biased region" description="Polar residues" evidence="2">
    <location>
        <begin position="32"/>
        <end position="57"/>
    </location>
</feature>
<organism evidence="5 6">
    <name type="scientific">Saccoglossus kowalevskii</name>
    <name type="common">Acorn worm</name>
    <dbReference type="NCBI Taxonomy" id="10224"/>
    <lineage>
        <taxon>Eukaryota</taxon>
        <taxon>Metazoa</taxon>
        <taxon>Hemichordata</taxon>
        <taxon>Enteropneusta</taxon>
        <taxon>Harrimaniidae</taxon>
        <taxon>Saccoglossus</taxon>
    </lineage>
</organism>
<dbReference type="Gene3D" id="3.10.20.90">
    <property type="entry name" value="Phosphatidylinositol 3-kinase Catalytic Subunit, Chain A, domain 1"/>
    <property type="match status" value="1"/>
</dbReference>
<accession>A0ABM0MD24</accession>
<evidence type="ECO:0000313" key="5">
    <source>
        <dbReference type="Proteomes" id="UP000694865"/>
    </source>
</evidence>
<dbReference type="SUPFAM" id="SSF47769">
    <property type="entry name" value="SAM/Pointed domain"/>
    <property type="match status" value="2"/>
</dbReference>
<dbReference type="Proteomes" id="UP000694865">
    <property type="component" value="Unplaced"/>
</dbReference>
<evidence type="ECO:0000256" key="2">
    <source>
        <dbReference type="SAM" id="MobiDB-lite"/>
    </source>
</evidence>
<dbReference type="PANTHER" id="PTHR12573:SF4">
    <property type="entry name" value="AT09986P-RELATED"/>
    <property type="match status" value="1"/>
</dbReference>
<feature type="domain" description="SAM" evidence="3">
    <location>
        <begin position="336"/>
        <end position="399"/>
    </location>
</feature>
<feature type="compositionally biased region" description="Low complexity" evidence="2">
    <location>
        <begin position="58"/>
        <end position="72"/>
    </location>
</feature>
<feature type="region of interest" description="Disordered" evidence="2">
    <location>
        <begin position="1"/>
        <end position="107"/>
    </location>
</feature>
<evidence type="ECO:0000256" key="1">
    <source>
        <dbReference type="SAM" id="Coils"/>
    </source>
</evidence>
<evidence type="ECO:0000259" key="4">
    <source>
        <dbReference type="PROSITE" id="PS50200"/>
    </source>
</evidence>
<feature type="compositionally biased region" description="Basic residues" evidence="2">
    <location>
        <begin position="1"/>
        <end position="11"/>
    </location>
</feature>
<feature type="domain" description="SAM" evidence="3">
    <location>
        <begin position="152"/>
        <end position="215"/>
    </location>
</feature>